<reference evidence="2 3" key="1">
    <citation type="submission" date="2013-10" db="EMBL/GenBank/DDBJ databases">
        <title>Salinisphaera orenii MK-B5 Genome Sequencing.</title>
        <authorList>
            <person name="Lai Q."/>
            <person name="Li C."/>
            <person name="Shao Z."/>
        </authorList>
    </citation>
    <scope>NUCLEOTIDE SEQUENCE [LARGE SCALE GENOMIC DNA]</scope>
    <source>
        <strain evidence="2 3">MK-B5</strain>
    </source>
</reference>
<name>A0A423PG54_9GAMM</name>
<organism evidence="2 3">
    <name type="scientific">Salinisphaera orenii MK-B5</name>
    <dbReference type="NCBI Taxonomy" id="856730"/>
    <lineage>
        <taxon>Bacteria</taxon>
        <taxon>Pseudomonadati</taxon>
        <taxon>Pseudomonadota</taxon>
        <taxon>Gammaproteobacteria</taxon>
        <taxon>Salinisphaerales</taxon>
        <taxon>Salinisphaeraceae</taxon>
        <taxon>Salinisphaera</taxon>
    </lineage>
</organism>
<comment type="caution">
    <text evidence="2">The sequence shown here is derived from an EMBL/GenBank/DDBJ whole genome shotgun (WGS) entry which is preliminary data.</text>
</comment>
<feature type="region of interest" description="Disordered" evidence="1">
    <location>
        <begin position="1"/>
        <end position="58"/>
    </location>
</feature>
<dbReference type="Proteomes" id="UP000283993">
    <property type="component" value="Unassembled WGS sequence"/>
</dbReference>
<evidence type="ECO:0000313" key="2">
    <source>
        <dbReference type="EMBL" id="ROO24560.1"/>
    </source>
</evidence>
<gene>
    <name evidence="2" type="ORF">SAOR_15240</name>
</gene>
<proteinExistence type="predicted"/>
<evidence type="ECO:0000313" key="3">
    <source>
        <dbReference type="Proteomes" id="UP000283993"/>
    </source>
</evidence>
<dbReference type="EMBL" id="AYKH01000042">
    <property type="protein sequence ID" value="ROO24560.1"/>
    <property type="molecule type" value="Genomic_DNA"/>
</dbReference>
<keyword evidence="3" id="KW-1185">Reference proteome</keyword>
<protein>
    <submittedName>
        <fullName evidence="2">Uncharacterized protein</fullName>
    </submittedName>
</protein>
<sequence>MITIPSRHSTAASQSHDPETAPHPATMTMRTPATASDRMLRSPHTGGDPALMDSYGAA</sequence>
<feature type="compositionally biased region" description="Low complexity" evidence="1">
    <location>
        <begin position="22"/>
        <end position="35"/>
    </location>
</feature>
<evidence type="ECO:0000256" key="1">
    <source>
        <dbReference type="SAM" id="MobiDB-lite"/>
    </source>
</evidence>
<feature type="compositionally biased region" description="Polar residues" evidence="1">
    <location>
        <begin position="1"/>
        <end position="15"/>
    </location>
</feature>
<accession>A0A423PG54</accession>
<dbReference type="AlphaFoldDB" id="A0A423PG54"/>